<evidence type="ECO:0000256" key="11">
    <source>
        <dbReference type="SAM" id="Coils"/>
    </source>
</evidence>
<dbReference type="Gene3D" id="4.10.1080.10">
    <property type="entry name" value="TSP type-3 repeat"/>
    <property type="match status" value="3"/>
</dbReference>
<keyword evidence="7" id="KW-1015">Disulfide bond</keyword>
<feature type="compositionally biased region" description="Basic residues" evidence="12">
    <location>
        <begin position="1036"/>
        <end position="1046"/>
    </location>
</feature>
<keyword evidence="6" id="KW-0130">Cell adhesion</keyword>
<dbReference type="PROSITE" id="PS51236">
    <property type="entry name" value="TSP_CTER"/>
    <property type="match status" value="1"/>
</dbReference>
<evidence type="ECO:0000256" key="3">
    <source>
        <dbReference type="ARBA" id="ARBA00022729"/>
    </source>
</evidence>
<dbReference type="InterPro" id="IPR008859">
    <property type="entry name" value="Thrombospondin_C"/>
</dbReference>
<dbReference type="InterPro" id="IPR018097">
    <property type="entry name" value="EGF_Ca-bd_CS"/>
</dbReference>
<dbReference type="PROSITE" id="PS01187">
    <property type="entry name" value="EGF_CA"/>
    <property type="match status" value="1"/>
</dbReference>
<dbReference type="Gene3D" id="2.60.120.200">
    <property type="match status" value="1"/>
</dbReference>
<evidence type="ECO:0000313" key="15">
    <source>
        <dbReference type="EMBL" id="KAH3835636.1"/>
    </source>
</evidence>
<feature type="compositionally biased region" description="Acidic residues" evidence="12">
    <location>
        <begin position="554"/>
        <end position="569"/>
    </location>
</feature>
<dbReference type="Pfam" id="PF02412">
    <property type="entry name" value="TSP_3"/>
    <property type="match status" value="5"/>
</dbReference>
<dbReference type="EMBL" id="JAIWYP010000004">
    <property type="protein sequence ID" value="KAH3835636.1"/>
    <property type="molecule type" value="Genomic_DNA"/>
</dbReference>
<protein>
    <recommendedName>
        <fullName evidence="17">Thrombospondin</fullName>
    </recommendedName>
</protein>
<dbReference type="InterPro" id="IPR013320">
    <property type="entry name" value="ConA-like_dom_sf"/>
</dbReference>
<dbReference type="SMART" id="SM00181">
    <property type="entry name" value="EGF"/>
    <property type="match status" value="6"/>
</dbReference>
<evidence type="ECO:0000259" key="13">
    <source>
        <dbReference type="PROSITE" id="PS50026"/>
    </source>
</evidence>
<evidence type="ECO:0000256" key="4">
    <source>
        <dbReference type="ARBA" id="ARBA00022737"/>
    </source>
</evidence>
<dbReference type="InterPro" id="IPR003367">
    <property type="entry name" value="Thrombospondin_3-like_rpt"/>
</dbReference>
<dbReference type="PROSITE" id="PS51234">
    <property type="entry name" value="TSP3"/>
    <property type="match status" value="3"/>
</dbReference>
<feature type="compositionally biased region" description="Acidic residues" evidence="12">
    <location>
        <begin position="1051"/>
        <end position="1062"/>
    </location>
</feature>
<dbReference type="PANTHER" id="PTHR10199:SF100">
    <property type="entry name" value="THROMBOSPONDIN, ISOFORM A"/>
    <property type="match status" value="1"/>
</dbReference>
<evidence type="ECO:0000259" key="14">
    <source>
        <dbReference type="PROSITE" id="PS51236"/>
    </source>
</evidence>
<dbReference type="Pfam" id="PF07645">
    <property type="entry name" value="EGF_CA"/>
    <property type="match status" value="2"/>
</dbReference>
<dbReference type="CDD" id="cd00054">
    <property type="entry name" value="EGF_CA"/>
    <property type="match status" value="3"/>
</dbReference>
<evidence type="ECO:0008006" key="17">
    <source>
        <dbReference type="Google" id="ProtNLM"/>
    </source>
</evidence>
<feature type="coiled-coil region" evidence="11">
    <location>
        <begin position="206"/>
        <end position="233"/>
    </location>
</feature>
<dbReference type="CDD" id="cd00053">
    <property type="entry name" value="EGF"/>
    <property type="match status" value="1"/>
</dbReference>
<evidence type="ECO:0000256" key="8">
    <source>
        <dbReference type="ARBA" id="ARBA00023180"/>
    </source>
</evidence>
<dbReference type="SUPFAM" id="SSF57184">
    <property type="entry name" value="Growth factor receptor domain"/>
    <property type="match status" value="1"/>
</dbReference>
<dbReference type="InterPro" id="IPR017897">
    <property type="entry name" value="Thrombospondin_3_rpt"/>
</dbReference>
<dbReference type="FunFam" id="2.10.25.10:FF:000038">
    <property type="entry name" value="Fibrillin 2"/>
    <property type="match status" value="1"/>
</dbReference>
<dbReference type="PANTHER" id="PTHR10199">
    <property type="entry name" value="THROMBOSPONDIN"/>
    <property type="match status" value="1"/>
</dbReference>
<keyword evidence="16" id="KW-1185">Reference proteome</keyword>
<dbReference type="InterPro" id="IPR028974">
    <property type="entry name" value="TSP_type-3_rpt"/>
</dbReference>
<dbReference type="Gene3D" id="2.10.25.10">
    <property type="entry name" value="Laminin"/>
    <property type="match status" value="5"/>
</dbReference>
<dbReference type="InterPro" id="IPR000742">
    <property type="entry name" value="EGF"/>
</dbReference>
<evidence type="ECO:0000256" key="6">
    <source>
        <dbReference type="ARBA" id="ARBA00022889"/>
    </source>
</evidence>
<dbReference type="FunFam" id="2.10.25.10:FF:000027">
    <property type="entry name" value="Thrombospondin 3"/>
    <property type="match status" value="1"/>
</dbReference>
<evidence type="ECO:0000256" key="10">
    <source>
        <dbReference type="PROSITE-ProRule" id="PRU00634"/>
    </source>
</evidence>
<proteinExistence type="inferred from homology"/>
<dbReference type="FunFam" id="4.10.1080.10:FF:000001">
    <property type="entry name" value="Thrombospondin 3"/>
    <property type="match status" value="1"/>
</dbReference>
<comment type="caution">
    <text evidence="9">Lacks conserved residue(s) required for the propagation of feature annotation.</text>
</comment>
<comment type="caution">
    <text evidence="15">The sequence shown here is derived from an EMBL/GenBank/DDBJ whole genome shotgun (WGS) entry which is preliminary data.</text>
</comment>
<dbReference type="SUPFAM" id="SSF103647">
    <property type="entry name" value="TSP type-3 repeat"/>
    <property type="match status" value="3"/>
</dbReference>
<evidence type="ECO:0000256" key="12">
    <source>
        <dbReference type="SAM" id="MobiDB-lite"/>
    </source>
</evidence>
<evidence type="ECO:0000256" key="1">
    <source>
        <dbReference type="ARBA" id="ARBA00009456"/>
    </source>
</evidence>
<feature type="region of interest" description="Disordered" evidence="12">
    <location>
        <begin position="1008"/>
        <end position="1062"/>
    </location>
</feature>
<feature type="domain" description="EGF-like" evidence="13">
    <location>
        <begin position="480"/>
        <end position="520"/>
    </location>
</feature>
<evidence type="ECO:0000256" key="9">
    <source>
        <dbReference type="PROSITE-ProRule" id="PRU00076"/>
    </source>
</evidence>
<keyword evidence="11" id="KW-0175">Coiled coil</keyword>
<keyword evidence="5 10" id="KW-0106">Calcium</keyword>
<feature type="compositionally biased region" description="Acidic residues" evidence="12">
    <location>
        <begin position="750"/>
        <end position="765"/>
    </location>
</feature>
<dbReference type="GO" id="GO:0005576">
    <property type="term" value="C:extracellular region"/>
    <property type="evidence" value="ECO:0007669"/>
    <property type="project" value="InterPro"/>
</dbReference>
<dbReference type="AlphaFoldDB" id="A0A9D4QLI8"/>
<feature type="repeat" description="TSP type-3" evidence="10">
    <location>
        <begin position="554"/>
        <end position="589"/>
    </location>
</feature>
<dbReference type="FunFam" id="2.60.120.200:FF:000002">
    <property type="entry name" value="Thrombospondin 3"/>
    <property type="match status" value="1"/>
</dbReference>
<dbReference type="Proteomes" id="UP000828390">
    <property type="component" value="Unassembled WGS sequence"/>
</dbReference>
<dbReference type="PROSITE" id="PS01186">
    <property type="entry name" value="EGF_2"/>
    <property type="match status" value="1"/>
</dbReference>
<dbReference type="PROSITE" id="PS50026">
    <property type="entry name" value="EGF_3"/>
    <property type="match status" value="1"/>
</dbReference>
<dbReference type="InterPro" id="IPR009030">
    <property type="entry name" value="Growth_fac_rcpt_cys_sf"/>
</dbReference>
<gene>
    <name evidence="15" type="ORF">DPMN_108994</name>
</gene>
<dbReference type="GO" id="GO:0005509">
    <property type="term" value="F:calcium ion binding"/>
    <property type="evidence" value="ECO:0007669"/>
    <property type="project" value="UniProtKB-UniRule"/>
</dbReference>
<feature type="region of interest" description="Disordered" evidence="12">
    <location>
        <begin position="686"/>
        <end position="769"/>
    </location>
</feature>
<dbReference type="Pfam" id="PF05735">
    <property type="entry name" value="TSP_C"/>
    <property type="match status" value="1"/>
</dbReference>
<dbReference type="SMART" id="SM00179">
    <property type="entry name" value="EGF_CA"/>
    <property type="match status" value="5"/>
</dbReference>
<reference evidence="15" key="2">
    <citation type="submission" date="2020-11" db="EMBL/GenBank/DDBJ databases">
        <authorList>
            <person name="McCartney M.A."/>
            <person name="Auch B."/>
            <person name="Kono T."/>
            <person name="Mallez S."/>
            <person name="Becker A."/>
            <person name="Gohl D.M."/>
            <person name="Silverstein K.A.T."/>
            <person name="Koren S."/>
            <person name="Bechman K.B."/>
            <person name="Herman A."/>
            <person name="Abrahante J.E."/>
            <person name="Garbe J."/>
        </authorList>
    </citation>
    <scope>NUCLEOTIDE SEQUENCE</scope>
    <source>
        <strain evidence="15">Duluth1</strain>
        <tissue evidence="15">Whole animal</tissue>
    </source>
</reference>
<dbReference type="SUPFAM" id="SSF49899">
    <property type="entry name" value="Concanavalin A-like lectins/glucanases"/>
    <property type="match status" value="1"/>
</dbReference>
<feature type="compositionally biased region" description="Acidic residues" evidence="12">
    <location>
        <begin position="1022"/>
        <end position="1031"/>
    </location>
</feature>
<dbReference type="Pfam" id="PF12947">
    <property type="entry name" value="EGF_3"/>
    <property type="match status" value="1"/>
</dbReference>
<dbReference type="GO" id="GO:0007155">
    <property type="term" value="P:cell adhesion"/>
    <property type="evidence" value="ECO:0007669"/>
    <property type="project" value="UniProtKB-KW"/>
</dbReference>
<feature type="repeat" description="TSP type-3" evidence="10">
    <location>
        <begin position="613"/>
        <end position="648"/>
    </location>
</feature>
<evidence type="ECO:0000256" key="5">
    <source>
        <dbReference type="ARBA" id="ARBA00022837"/>
    </source>
</evidence>
<evidence type="ECO:0000313" key="16">
    <source>
        <dbReference type="Proteomes" id="UP000828390"/>
    </source>
</evidence>
<keyword evidence="3" id="KW-0732">Signal</keyword>
<feature type="region of interest" description="Disordered" evidence="12">
    <location>
        <begin position="550"/>
        <end position="569"/>
    </location>
</feature>
<feature type="compositionally biased region" description="Basic and acidic residues" evidence="12">
    <location>
        <begin position="611"/>
        <end position="620"/>
    </location>
</feature>
<dbReference type="InterPro" id="IPR049883">
    <property type="entry name" value="NOTCH1_EGF-like"/>
</dbReference>
<sequence length="1062" mass="117350">ELQDYPDAFILNSDLYLMGKLATDRSHTVLVVRAYWHSQTTPEPSLRILWDSLTESFIFVIGARDNRHYQTSFPLPRLEPGSHTIMLQMGDLNRDVNKLRLFVDCILIGEETTEVPIRDALMGRIVVDKHDSFAMYSRVDLQSMLNSMECDVTESIPISTLPVLPDWVRNRNLQHLQVGTNVRITGPEVPPRREHDNRIPDTDPLLHTLSQTLRELTRAIQTLQHDVHLQTRETRHLHEVMRQCDMCRSRPERPPEQITTCRDKPCYEGVECINTDRGYRCGECPRGFYGDGVRCAKIPTCADKPCFAGVECFDVANGYRCGPCPAGLEGDGRRGNCHLARVKCASKPCYPGVQCQDTSDGFRCGRCPPGYDGNGTACVDINECLLYTPCYNTSACVNHAGGFRCLACPTGFFSEPLAGSGHDEAANKKQICRDVDECRLEGSLSPCVQHSQCFNTQGSYKCGECDEGYAGNQTIGCFRRVTVCPDLSECHEYARCIPAGGMGFACQCKVGFAGDGKVCARDTDLDGTPDESLPCVDRRCRRDNCPLVPNSGQEDADSDNIGDACDEDRDNDGILNSPDNCPLIANPDQADTDPDKSGDACDNCPNVANSRQEDTDKDGLGDACDPDMDNDGIPNEMDNCPRIVNADQQDTDNDTRGDACDNCPGVANLDQLDTDNDLLGDACDTNDDTDADGIQNTSDNCPDIMNAEQRDTDADGIGDPCDDDDDNDGVPDEDDNCQFVQNPDQKDGNDDGTGDACQEDYDGDGTPDSFDVCPDNGDIFATDFREFQTIILDPVGDSQIDPNWIILNEGAEIVQTLNSDPGIAVSYTGFTGVDFSGTFFVNADTDDDYAGFVFSYQDSASFYCVMWKKARQTYWHSTPFRAVAEPGIQLKRIKSNTGPGELMRNALWHTGDTPDQVKLLWTDPRNVGWKERTAYRWELIHRPAIGLIRVFLFEETQMVADSGNIYDDGLKGGRLGVFCFSQEMIIWSDLVYRCNEYVPPGMLGEGAAPLIKPPVSNVTDDATTDSEDGGDEEARKKKKKPRKKKKPTTDGEPEVDVVEPNQ</sequence>
<keyword evidence="2 9" id="KW-0245">EGF-like domain</keyword>
<keyword evidence="4" id="KW-0677">Repeat</keyword>
<dbReference type="InterPro" id="IPR001881">
    <property type="entry name" value="EGF-like_Ca-bd_dom"/>
</dbReference>
<organism evidence="15 16">
    <name type="scientific">Dreissena polymorpha</name>
    <name type="common">Zebra mussel</name>
    <name type="synonym">Mytilus polymorpha</name>
    <dbReference type="NCBI Taxonomy" id="45954"/>
    <lineage>
        <taxon>Eukaryota</taxon>
        <taxon>Metazoa</taxon>
        <taxon>Spiralia</taxon>
        <taxon>Lophotrochozoa</taxon>
        <taxon>Mollusca</taxon>
        <taxon>Bivalvia</taxon>
        <taxon>Autobranchia</taxon>
        <taxon>Heteroconchia</taxon>
        <taxon>Euheterodonta</taxon>
        <taxon>Imparidentia</taxon>
        <taxon>Neoheterodontei</taxon>
        <taxon>Myida</taxon>
        <taxon>Dreissenoidea</taxon>
        <taxon>Dreissenidae</taxon>
        <taxon>Dreissena</taxon>
    </lineage>
</organism>
<dbReference type="InterPro" id="IPR024731">
    <property type="entry name" value="NELL2-like_EGF"/>
</dbReference>
<reference evidence="15" key="1">
    <citation type="journal article" date="2019" name="bioRxiv">
        <title>The Genome of the Zebra Mussel, Dreissena polymorpha: A Resource for Invasive Species Research.</title>
        <authorList>
            <person name="McCartney M.A."/>
            <person name="Auch B."/>
            <person name="Kono T."/>
            <person name="Mallez S."/>
            <person name="Zhang Y."/>
            <person name="Obille A."/>
            <person name="Becker A."/>
            <person name="Abrahante J.E."/>
            <person name="Garbe J."/>
            <person name="Badalamenti J.P."/>
            <person name="Herman A."/>
            <person name="Mangelson H."/>
            <person name="Liachko I."/>
            <person name="Sullivan S."/>
            <person name="Sone E.D."/>
            <person name="Koren S."/>
            <person name="Silverstein K.A.T."/>
            <person name="Beckman K.B."/>
            <person name="Gohl D.M."/>
        </authorList>
    </citation>
    <scope>NUCLEOTIDE SEQUENCE</scope>
    <source>
        <strain evidence="15">Duluth1</strain>
        <tissue evidence="15">Whole animal</tissue>
    </source>
</reference>
<feature type="repeat" description="TSP type-3" evidence="10">
    <location>
        <begin position="710"/>
        <end position="745"/>
    </location>
</feature>
<evidence type="ECO:0000256" key="2">
    <source>
        <dbReference type="ARBA" id="ARBA00022536"/>
    </source>
</evidence>
<feature type="domain" description="TSP C-terminal" evidence="14">
    <location>
        <begin position="785"/>
        <end position="999"/>
    </location>
</feature>
<feature type="non-terminal residue" evidence="15">
    <location>
        <position position="1062"/>
    </location>
</feature>
<accession>A0A9D4QLI8</accession>
<feature type="region of interest" description="Disordered" evidence="12">
    <location>
        <begin position="576"/>
        <end position="635"/>
    </location>
</feature>
<name>A0A9D4QLI8_DREPO</name>
<evidence type="ECO:0000256" key="7">
    <source>
        <dbReference type="ARBA" id="ARBA00023157"/>
    </source>
</evidence>
<feature type="compositionally biased region" description="Acidic residues" evidence="12">
    <location>
        <begin position="714"/>
        <end position="736"/>
    </location>
</feature>
<keyword evidence="8" id="KW-0325">Glycoprotein</keyword>
<comment type="similarity">
    <text evidence="1">Belongs to the thrombospondin family.</text>
</comment>
<dbReference type="FunFam" id="4.10.1080.10:FF:000004">
    <property type="entry name" value="Cartilage oligomeric matrix protein"/>
    <property type="match status" value="1"/>
</dbReference>